<gene>
    <name evidence="2" type="primary">LOC112681215</name>
</gene>
<accession>A0A8B8F916</accession>
<sequence>MVTRPRAFMKYHSSFSRSRNIIVRSVVHDHERDQSPLNTNIFHYSRGHHNTYDFSLIFFFLQHCVNVFRHQQLHHRHHHHYQYIQYRLAVPLTSITDMESFIERMRKQTAIVRKSVGDLIMDHNYKMINLYVAQTKFGRSVKAIMEETESERVEVFLPKSISIFDEEIDDYNDNDDDRTNKKKCTSFI</sequence>
<reference evidence="2" key="1">
    <citation type="submission" date="2025-08" db="UniProtKB">
        <authorList>
            <consortium name="RefSeq"/>
        </authorList>
    </citation>
    <scope>IDENTIFICATION</scope>
    <source>
        <tissue evidence="2">Whole body</tissue>
    </source>
</reference>
<dbReference type="Proteomes" id="UP000694846">
    <property type="component" value="Unplaced"/>
</dbReference>
<organism evidence="1 2">
    <name type="scientific">Sipha flava</name>
    <name type="common">yellow sugarcane aphid</name>
    <dbReference type="NCBI Taxonomy" id="143950"/>
    <lineage>
        <taxon>Eukaryota</taxon>
        <taxon>Metazoa</taxon>
        <taxon>Ecdysozoa</taxon>
        <taxon>Arthropoda</taxon>
        <taxon>Hexapoda</taxon>
        <taxon>Insecta</taxon>
        <taxon>Pterygota</taxon>
        <taxon>Neoptera</taxon>
        <taxon>Paraneoptera</taxon>
        <taxon>Hemiptera</taxon>
        <taxon>Sternorrhyncha</taxon>
        <taxon>Aphidomorpha</taxon>
        <taxon>Aphidoidea</taxon>
        <taxon>Aphididae</taxon>
        <taxon>Sipha</taxon>
    </lineage>
</organism>
<dbReference type="GeneID" id="112681215"/>
<evidence type="ECO:0000313" key="2">
    <source>
        <dbReference type="RefSeq" id="XP_025407263.1"/>
    </source>
</evidence>
<name>A0A8B8F916_9HEMI</name>
<dbReference type="AlphaFoldDB" id="A0A8B8F916"/>
<evidence type="ECO:0000313" key="1">
    <source>
        <dbReference type="Proteomes" id="UP000694846"/>
    </source>
</evidence>
<protein>
    <submittedName>
        <fullName evidence="2">Uncharacterized protein LOC112681215</fullName>
    </submittedName>
</protein>
<keyword evidence="1" id="KW-1185">Reference proteome</keyword>
<proteinExistence type="predicted"/>
<dbReference type="RefSeq" id="XP_025407263.1">
    <property type="nucleotide sequence ID" value="XM_025551478.1"/>
</dbReference>